<dbReference type="GO" id="GO:0003676">
    <property type="term" value="F:nucleic acid binding"/>
    <property type="evidence" value="ECO:0007669"/>
    <property type="project" value="InterPro"/>
</dbReference>
<dbReference type="Gene3D" id="3.30.420.10">
    <property type="entry name" value="Ribonuclease H-like superfamily/Ribonuclease H"/>
    <property type="match status" value="1"/>
</dbReference>
<dbReference type="Proteomes" id="UP001231189">
    <property type="component" value="Unassembled WGS sequence"/>
</dbReference>
<dbReference type="InterPro" id="IPR001584">
    <property type="entry name" value="Integrase_cat-core"/>
</dbReference>
<dbReference type="PANTHER" id="PTHR42648">
    <property type="entry name" value="TRANSPOSASE, PUTATIVE-RELATED"/>
    <property type="match status" value="1"/>
</dbReference>
<name>A0AAD8VIJ2_LOLMU</name>
<dbReference type="InterPro" id="IPR036397">
    <property type="entry name" value="RNaseH_sf"/>
</dbReference>
<dbReference type="EMBL" id="JAUUTY010000007">
    <property type="protein sequence ID" value="KAK1607849.1"/>
    <property type="molecule type" value="Genomic_DNA"/>
</dbReference>
<comment type="caution">
    <text evidence="2">The sequence shown here is derived from an EMBL/GenBank/DDBJ whole genome shotgun (WGS) entry which is preliminary data.</text>
</comment>
<protein>
    <recommendedName>
        <fullName evidence="1">Integrase catalytic domain-containing protein</fullName>
    </recommendedName>
</protein>
<dbReference type="PANTHER" id="PTHR42648:SF21">
    <property type="entry name" value="CYSTEINE-RICH RLK (RECEPTOR-LIKE PROTEIN KINASE) 8"/>
    <property type="match status" value="1"/>
</dbReference>
<evidence type="ECO:0000313" key="3">
    <source>
        <dbReference type="Proteomes" id="UP001231189"/>
    </source>
</evidence>
<dbReference type="PROSITE" id="PS50994">
    <property type="entry name" value="INTEGRASE"/>
    <property type="match status" value="1"/>
</dbReference>
<organism evidence="2 3">
    <name type="scientific">Lolium multiflorum</name>
    <name type="common">Italian ryegrass</name>
    <name type="synonym">Lolium perenne subsp. multiflorum</name>
    <dbReference type="NCBI Taxonomy" id="4521"/>
    <lineage>
        <taxon>Eukaryota</taxon>
        <taxon>Viridiplantae</taxon>
        <taxon>Streptophyta</taxon>
        <taxon>Embryophyta</taxon>
        <taxon>Tracheophyta</taxon>
        <taxon>Spermatophyta</taxon>
        <taxon>Magnoliopsida</taxon>
        <taxon>Liliopsida</taxon>
        <taxon>Poales</taxon>
        <taxon>Poaceae</taxon>
        <taxon>BOP clade</taxon>
        <taxon>Pooideae</taxon>
        <taxon>Poodae</taxon>
        <taxon>Poeae</taxon>
        <taxon>Poeae Chloroplast Group 2 (Poeae type)</taxon>
        <taxon>Loliodinae</taxon>
        <taxon>Loliinae</taxon>
        <taxon>Lolium</taxon>
    </lineage>
</organism>
<accession>A0AAD8VIJ2</accession>
<evidence type="ECO:0000259" key="1">
    <source>
        <dbReference type="PROSITE" id="PS50994"/>
    </source>
</evidence>
<feature type="domain" description="Integrase catalytic" evidence="1">
    <location>
        <begin position="178"/>
        <end position="271"/>
    </location>
</feature>
<dbReference type="GO" id="GO:0015074">
    <property type="term" value="P:DNA integration"/>
    <property type="evidence" value="ECO:0007669"/>
    <property type="project" value="InterPro"/>
</dbReference>
<gene>
    <name evidence="2" type="ORF">QYE76_031522</name>
</gene>
<proteinExistence type="predicted"/>
<reference evidence="2" key="1">
    <citation type="submission" date="2023-07" db="EMBL/GenBank/DDBJ databases">
        <title>A chromosome-level genome assembly of Lolium multiflorum.</title>
        <authorList>
            <person name="Chen Y."/>
            <person name="Copetti D."/>
            <person name="Kolliker R."/>
            <person name="Studer B."/>
        </authorList>
    </citation>
    <scope>NUCLEOTIDE SEQUENCE</scope>
    <source>
        <strain evidence="2">02402/16</strain>
        <tissue evidence="2">Leaf</tissue>
    </source>
</reference>
<keyword evidence="3" id="KW-1185">Reference proteome</keyword>
<dbReference type="InterPro" id="IPR039537">
    <property type="entry name" value="Retrotran_Ty1/copia-like"/>
</dbReference>
<dbReference type="AlphaFoldDB" id="A0AAD8VIJ2"/>
<dbReference type="InterPro" id="IPR012337">
    <property type="entry name" value="RNaseH-like_sf"/>
</dbReference>
<evidence type="ECO:0000313" key="2">
    <source>
        <dbReference type="EMBL" id="KAK1607849.1"/>
    </source>
</evidence>
<dbReference type="SUPFAM" id="SSF53098">
    <property type="entry name" value="Ribonuclease H-like"/>
    <property type="match status" value="1"/>
</dbReference>
<sequence>MRLRENHDLLQATYKEVLATLKDPIIVENIAYVSNSTIDQALLIEENNKFKEQLEKECLTPPTKGKTLDDVLAHQKVRAHKQGIRYNPRKDKNGATPPKEVNFVQEGHKVDGNANKAFVNGGATRGNPNCKFSGKNNPSYVLWLCLWWSRMGCMTGGKGVLDDFVNAINSTSSISSGDNSKGKFKNYTMSEFFQNEWIKHEFSTPYTPQENGVAERKNQNLIEMARTMMDEFKPPYNFWGETISTTVHYENQLFLRPLHNKTPYDLITGNKPNVMHFRVFGCKCMVKNKE</sequence>